<dbReference type="AlphaFoldDB" id="X0XPA8"/>
<reference evidence="2" key="1">
    <citation type="journal article" date="2014" name="Front. Microbiol.">
        <title>High frequency of phylogenetically diverse reductive dehalogenase-homologous genes in deep subseafloor sedimentary metagenomes.</title>
        <authorList>
            <person name="Kawai M."/>
            <person name="Futagami T."/>
            <person name="Toyoda A."/>
            <person name="Takaki Y."/>
            <person name="Nishi S."/>
            <person name="Hori S."/>
            <person name="Arai W."/>
            <person name="Tsubouchi T."/>
            <person name="Morono Y."/>
            <person name="Uchiyama I."/>
            <person name="Ito T."/>
            <person name="Fujiyama A."/>
            <person name="Inagaki F."/>
            <person name="Takami H."/>
        </authorList>
    </citation>
    <scope>NUCLEOTIDE SEQUENCE</scope>
    <source>
        <strain evidence="2">Expedition CK06-06</strain>
    </source>
</reference>
<protein>
    <submittedName>
        <fullName evidence="2">Uncharacterized protein</fullName>
    </submittedName>
</protein>
<gene>
    <name evidence="2" type="ORF">S01H1_74826</name>
</gene>
<sequence length="105" mass="12269">MELADAYGKQSSDLKAAKEEIESLREQLALADETTNANAKIIKSLRQEIDEQQKRMQDQMDLSNEWKRRAEDRQAQIDALMLEHCPDEMTPEQIAEYEKNQEKDK</sequence>
<comment type="caution">
    <text evidence="2">The sequence shown here is derived from an EMBL/GenBank/DDBJ whole genome shotgun (WGS) entry which is preliminary data.</text>
</comment>
<keyword evidence="1" id="KW-0175">Coiled coil</keyword>
<proteinExistence type="predicted"/>
<evidence type="ECO:0000256" key="1">
    <source>
        <dbReference type="SAM" id="Coils"/>
    </source>
</evidence>
<feature type="coiled-coil region" evidence="1">
    <location>
        <begin position="7"/>
        <end position="69"/>
    </location>
</feature>
<name>X0XPA8_9ZZZZ</name>
<accession>X0XPA8</accession>
<evidence type="ECO:0000313" key="2">
    <source>
        <dbReference type="EMBL" id="GAG45030.1"/>
    </source>
</evidence>
<dbReference type="EMBL" id="BARS01050081">
    <property type="protein sequence ID" value="GAG45030.1"/>
    <property type="molecule type" value="Genomic_DNA"/>
</dbReference>
<organism evidence="2">
    <name type="scientific">marine sediment metagenome</name>
    <dbReference type="NCBI Taxonomy" id="412755"/>
    <lineage>
        <taxon>unclassified sequences</taxon>
        <taxon>metagenomes</taxon>
        <taxon>ecological metagenomes</taxon>
    </lineage>
</organism>